<dbReference type="AlphaFoldDB" id="A0A6C2UGY2"/>
<dbReference type="NCBIfam" id="NF033679">
    <property type="entry name" value="DNRLRE_dom"/>
    <property type="match status" value="1"/>
</dbReference>
<keyword evidence="6" id="KW-1185">Reference proteome</keyword>
<evidence type="ECO:0000256" key="1">
    <source>
        <dbReference type="ARBA" id="ARBA00004613"/>
    </source>
</evidence>
<dbReference type="GO" id="GO:0005576">
    <property type="term" value="C:extracellular region"/>
    <property type="evidence" value="ECO:0007669"/>
    <property type="project" value="UniProtKB-SubCell"/>
</dbReference>
<dbReference type="Gene3D" id="2.60.120.200">
    <property type="match status" value="1"/>
</dbReference>
<dbReference type="SUPFAM" id="SSF49899">
    <property type="entry name" value="Concanavalin A-like lectins/glucanases"/>
    <property type="match status" value="1"/>
</dbReference>
<organism evidence="5 6">
    <name type="scientific">Pontiella sulfatireligans</name>
    <dbReference type="NCBI Taxonomy" id="2750658"/>
    <lineage>
        <taxon>Bacteria</taxon>
        <taxon>Pseudomonadati</taxon>
        <taxon>Kiritimatiellota</taxon>
        <taxon>Kiritimatiellia</taxon>
        <taxon>Kiritimatiellales</taxon>
        <taxon>Pontiellaceae</taxon>
        <taxon>Pontiella</taxon>
    </lineage>
</organism>
<keyword evidence="5" id="KW-0456">Lyase</keyword>
<protein>
    <submittedName>
        <fullName evidence="5">Gellan lyase</fullName>
    </submittedName>
</protein>
<keyword evidence="3" id="KW-0732">Signal</keyword>
<evidence type="ECO:0000313" key="5">
    <source>
        <dbReference type="EMBL" id="VGO19472.1"/>
    </source>
</evidence>
<feature type="domain" description="Carbohydrate-binding module family 96" evidence="4">
    <location>
        <begin position="535"/>
        <end position="681"/>
    </location>
</feature>
<accession>A0A6C2UGY2</accession>
<dbReference type="EMBL" id="CAAHFH010000001">
    <property type="protein sequence ID" value="VGO19472.1"/>
    <property type="molecule type" value="Genomic_DNA"/>
</dbReference>
<gene>
    <name evidence="5" type="ORF">SCARR_01531</name>
</gene>
<evidence type="ECO:0000313" key="6">
    <source>
        <dbReference type="Proteomes" id="UP000346198"/>
    </source>
</evidence>
<keyword evidence="2" id="KW-0964">Secreted</keyword>
<dbReference type="Proteomes" id="UP000346198">
    <property type="component" value="Unassembled WGS sequence"/>
</dbReference>
<evidence type="ECO:0000256" key="3">
    <source>
        <dbReference type="ARBA" id="ARBA00022729"/>
    </source>
</evidence>
<dbReference type="InterPro" id="IPR055372">
    <property type="entry name" value="CBM96"/>
</dbReference>
<proteinExistence type="predicted"/>
<comment type="subcellular location">
    <subcellularLocation>
        <location evidence="1">Secreted</location>
    </subcellularLocation>
</comment>
<dbReference type="RefSeq" id="WP_168433097.1">
    <property type="nucleotide sequence ID" value="NZ_CAAHFH010000001.1"/>
</dbReference>
<evidence type="ECO:0000259" key="4">
    <source>
        <dbReference type="Pfam" id="PF24517"/>
    </source>
</evidence>
<dbReference type="InterPro" id="IPR013320">
    <property type="entry name" value="ConA-like_dom_sf"/>
</dbReference>
<sequence>MMKLLFVRVILFGFFLCAVGPLRADTVGYWRFEQGAVTADSSGNGLDLGQTGTRISGVSRPASGPGSMLSTIPLAGATNNGVSLLNGTGDQWSVADNALLDFSASGFTFEAFVTPVLGNGYTLVAIKAEEWLATINEGNGAFKFSLNNGLGGWKGTSFTPNGENSFAAGKDYYVGVSVSPDGFVTYYYQDLTEGTLFSSTVDLNISITNLTSDLLLNGDANIRALLYMDEVRLSSGVVSASDLLPVRGGLVTDFMVGGDNASSMDLTWLNLAGSVVLESSASLPLIDSVQNSFRDPEGVSGVIKLNLQAVDDGSSNFNPFTWSGGGQSAGNVIQTLETQGWGVRTSEKTNGDIQGSEALLLTFDLSELTLGADQTLALSAIGLFNDIDVYSGDIWMRNHDVPVGELGAGRMLANNVVTFSDAMPIRDGDQIALMKGATDIRLGTLKFDILPAGFNAPKISSVLDSNLTISATNLSADAYVTIQQRESLTSGAWSDVALTSGVGLAEWVLETTNTSSFFRVKSNDTYPVPRFGYLFKPVDDSFVSEVNSTQNYGANTNLSVRTGASSQKLFSYLKFDVDEVPSSIEEVWLKVYAAQAISNAVWVRVVDDNTWDESTITWANRPVPGDIIKSKPSLSKGWNTFDLSGHITSTGTYSLAIMTSDPSEQVLMSKESVYDPVLEIRETPDGPEKPVGLFAGGSMYGSYKSNAAEVKSSGFDTLLLWSTKVRTTGELYYNLTENPLAEYGWYVGEKDWIEQLVDLKKAPSTVKRIEFSVSAWGDASFANIDALIEAEGTGEDSRLYQSFKVLRDVLGADAINFDDEEHYDVESMVEFGKMLSVLGYKVTLCPYMRPEGVWNPVYEQLEAYQPGLVDRIYVQCYAGGQYNYPEDWNTKFDGDLKVIPGLSINPDDAGGKTPAEVEAQLSEWKDHCGGGFIWLHQEILNQGYGVSTVANAVINGLE</sequence>
<evidence type="ECO:0000256" key="2">
    <source>
        <dbReference type="ARBA" id="ARBA00022525"/>
    </source>
</evidence>
<name>A0A6C2UGY2_9BACT</name>
<dbReference type="GO" id="GO:0016829">
    <property type="term" value="F:lyase activity"/>
    <property type="evidence" value="ECO:0007669"/>
    <property type="project" value="UniProtKB-KW"/>
</dbReference>
<reference evidence="5 6" key="1">
    <citation type="submission" date="2019-04" db="EMBL/GenBank/DDBJ databases">
        <authorList>
            <person name="Van Vliet M D."/>
        </authorList>
    </citation>
    <scope>NUCLEOTIDE SEQUENCE [LARGE SCALE GENOMIC DNA]</scope>
    <source>
        <strain evidence="5 6">F21</strain>
    </source>
</reference>
<dbReference type="Pfam" id="PF24517">
    <property type="entry name" value="CBM96"/>
    <property type="match status" value="1"/>
</dbReference>